<feature type="compositionally biased region" description="Polar residues" evidence="2">
    <location>
        <begin position="494"/>
        <end position="515"/>
    </location>
</feature>
<feature type="compositionally biased region" description="Acidic residues" evidence="2">
    <location>
        <begin position="570"/>
        <end position="579"/>
    </location>
</feature>
<dbReference type="CDD" id="cd02440">
    <property type="entry name" value="AdoMet_MTases"/>
    <property type="match status" value="1"/>
</dbReference>
<feature type="region of interest" description="Disordered" evidence="2">
    <location>
        <begin position="469"/>
        <end position="656"/>
    </location>
</feature>
<comment type="caution">
    <text evidence="3">The sequence shown here is derived from an EMBL/GenBank/DDBJ whole genome shotgun (WGS) entry which is preliminary data.</text>
</comment>
<evidence type="ECO:0008006" key="5">
    <source>
        <dbReference type="Google" id="ProtNLM"/>
    </source>
</evidence>
<gene>
    <name evidence="3" type="ORF">AB6A40_003477</name>
</gene>
<feature type="compositionally biased region" description="Basic and acidic residues" evidence="2">
    <location>
        <begin position="426"/>
        <end position="437"/>
    </location>
</feature>
<accession>A0ABD6EII0</accession>
<dbReference type="EMBL" id="JBGFUD010001796">
    <property type="protein sequence ID" value="MFH4976768.1"/>
    <property type="molecule type" value="Genomic_DNA"/>
</dbReference>
<dbReference type="Gene3D" id="3.40.50.150">
    <property type="entry name" value="Vaccinia Virus protein VP39"/>
    <property type="match status" value="1"/>
</dbReference>
<keyword evidence="4" id="KW-1185">Reference proteome</keyword>
<dbReference type="Pfam" id="PF01135">
    <property type="entry name" value="PCMT"/>
    <property type="match status" value="1"/>
</dbReference>
<evidence type="ECO:0000256" key="1">
    <source>
        <dbReference type="ARBA" id="ARBA00005369"/>
    </source>
</evidence>
<comment type="similarity">
    <text evidence="1">Belongs to the methyltransferase superfamily. L-isoaspartyl/D-aspartyl protein methyltransferase family.</text>
</comment>
<dbReference type="SUPFAM" id="SSF53335">
    <property type="entry name" value="S-adenosyl-L-methionine-dependent methyltransferases"/>
    <property type="match status" value="1"/>
</dbReference>
<organism evidence="3 4">
    <name type="scientific">Gnathostoma spinigerum</name>
    <dbReference type="NCBI Taxonomy" id="75299"/>
    <lineage>
        <taxon>Eukaryota</taxon>
        <taxon>Metazoa</taxon>
        <taxon>Ecdysozoa</taxon>
        <taxon>Nematoda</taxon>
        <taxon>Chromadorea</taxon>
        <taxon>Rhabditida</taxon>
        <taxon>Spirurina</taxon>
        <taxon>Gnathostomatomorpha</taxon>
        <taxon>Gnathostomatoidea</taxon>
        <taxon>Gnathostomatidae</taxon>
        <taxon>Gnathostoma</taxon>
    </lineage>
</organism>
<dbReference type="InterPro" id="IPR029063">
    <property type="entry name" value="SAM-dependent_MTases_sf"/>
</dbReference>
<feature type="compositionally biased region" description="Low complexity" evidence="2">
    <location>
        <begin position="589"/>
        <end position="604"/>
    </location>
</feature>
<feature type="compositionally biased region" description="Acidic residues" evidence="2">
    <location>
        <begin position="392"/>
        <end position="401"/>
    </location>
</feature>
<dbReference type="InterPro" id="IPR000682">
    <property type="entry name" value="PCMT"/>
</dbReference>
<proteinExistence type="inferred from homology"/>
<dbReference type="Proteomes" id="UP001608902">
    <property type="component" value="Unassembled WGS sequence"/>
</dbReference>
<reference evidence="3 4" key="1">
    <citation type="submission" date="2024-08" db="EMBL/GenBank/DDBJ databases">
        <title>Gnathostoma spinigerum genome.</title>
        <authorList>
            <person name="Gonzalez-Bertolin B."/>
            <person name="Monzon S."/>
            <person name="Zaballos A."/>
            <person name="Jimenez P."/>
            <person name="Dekumyoy P."/>
            <person name="Varona S."/>
            <person name="Cuesta I."/>
            <person name="Sumanam S."/>
            <person name="Adisakwattana P."/>
            <person name="Gasser R.B."/>
            <person name="Hernandez-Gonzalez A."/>
            <person name="Young N.D."/>
            <person name="Perteguer M.J."/>
        </authorList>
    </citation>
    <scope>NUCLEOTIDE SEQUENCE [LARGE SCALE GENOMIC DNA]</scope>
    <source>
        <strain evidence="3">AL3</strain>
        <tissue evidence="3">Liver</tissue>
    </source>
</reference>
<protein>
    <recommendedName>
        <fullName evidence="5">Protein-L-isoaspartate O-methyltransferase domain-containing protein 1</fullName>
    </recommendedName>
</protein>
<dbReference type="PANTHER" id="PTHR11579:SF9">
    <property type="entry name" value="PROTEIN-L-ISOASPARTATE O-METHYLTRANSFERASE"/>
    <property type="match status" value="1"/>
</dbReference>
<name>A0ABD6EII0_9BILA</name>
<feature type="region of interest" description="Disordered" evidence="2">
    <location>
        <begin position="358"/>
        <end position="441"/>
    </location>
</feature>
<feature type="compositionally biased region" description="Low complexity" evidence="2">
    <location>
        <begin position="406"/>
        <end position="422"/>
    </location>
</feature>
<dbReference type="PANTHER" id="PTHR11579">
    <property type="entry name" value="PROTEIN-L-ISOASPARTATE O-METHYLTRANSFERASE"/>
    <property type="match status" value="1"/>
</dbReference>
<evidence type="ECO:0000313" key="3">
    <source>
        <dbReference type="EMBL" id="MFH4976768.1"/>
    </source>
</evidence>
<feature type="compositionally biased region" description="Basic and acidic residues" evidence="2">
    <location>
        <begin position="518"/>
        <end position="568"/>
    </location>
</feature>
<evidence type="ECO:0000256" key="2">
    <source>
        <dbReference type="SAM" id="MobiDB-lite"/>
    </source>
</evidence>
<sequence>MGVAASSARNNDELIDNLLEADCLATPEVEIAMRLVDRGHFFPDDGRRFAYKDMAWRSSEREPAAVHLSAPSIYANVLENLELLKGNSFLNIGSGTGYLNSIVGFLIGDKGVNHGIEIHPSLVEYGCERVEEMSKRNEAQCFEWKSPTFTCGNGLLLDSSLNGKYDRVYCGANVPSEYKRRLWELINVGGILVMPSDHQLIQVKRKLLDSFDVKVISAVSFSDFITPSEAETSQGLTSFPPEFHLPTLQDLCRIVIRSLLRDVVSKTHKLRVPCRVNDSASRNAGNNLNNIRRRVNAPLIVMQGSEESDDDGAVEMDANFVTWFPHFLIPHDTGEENRNVGAVSDDDETSIRRHLRRRRLRIHRRQGEAASSPSKEEDDDEGEGEKGKEERGEGEEQEDAASVDKVVSAQVTSTSVEETVVADNAVENRKEEEEKKTTQVTNECEESNSSCVAVTKSESGECSFIKLESKTKGRNQVGVKRKLKLGENDDMQLESFTGSPTSGGNLDNMDWSSEQNADEIRPDFDDKAMEVLEEKEPLEASKESQESAGENKELEDTTEGNKEERTNEGENNDDLLEDTGETKTKQQDSSSSVAVGSSSSLKTKTTGEKRGRTSNPPSENSVCSALNDEATDDSMDNGQISPSDDDEHVVDEAREEEIKQKREDIDNFARAFMELIEQLPLNKALVNFVKSTA</sequence>
<evidence type="ECO:0000313" key="4">
    <source>
        <dbReference type="Proteomes" id="UP001608902"/>
    </source>
</evidence>
<dbReference type="AlphaFoldDB" id="A0ABD6EII0"/>
<feature type="compositionally biased region" description="Polar residues" evidence="2">
    <location>
        <begin position="614"/>
        <end position="624"/>
    </location>
</feature>